<keyword evidence="2" id="KW-1185">Reference proteome</keyword>
<gene>
    <name evidence="1" type="ORF">BDN72DRAFT_831346</name>
</gene>
<dbReference type="EMBL" id="ML208261">
    <property type="protein sequence ID" value="TFK75907.1"/>
    <property type="molecule type" value="Genomic_DNA"/>
</dbReference>
<evidence type="ECO:0000313" key="2">
    <source>
        <dbReference type="Proteomes" id="UP000308600"/>
    </source>
</evidence>
<evidence type="ECO:0000313" key="1">
    <source>
        <dbReference type="EMBL" id="TFK75907.1"/>
    </source>
</evidence>
<name>A0ACD3BFW0_9AGAR</name>
<accession>A0ACD3BFW0</accession>
<proteinExistence type="predicted"/>
<reference evidence="1 2" key="1">
    <citation type="journal article" date="2019" name="Nat. Ecol. Evol.">
        <title>Megaphylogeny resolves global patterns of mushroom evolution.</title>
        <authorList>
            <person name="Varga T."/>
            <person name="Krizsan K."/>
            <person name="Foldi C."/>
            <person name="Dima B."/>
            <person name="Sanchez-Garcia M."/>
            <person name="Sanchez-Ramirez S."/>
            <person name="Szollosi G.J."/>
            <person name="Szarkandi J.G."/>
            <person name="Papp V."/>
            <person name="Albert L."/>
            <person name="Andreopoulos W."/>
            <person name="Angelini C."/>
            <person name="Antonin V."/>
            <person name="Barry K.W."/>
            <person name="Bougher N.L."/>
            <person name="Buchanan P."/>
            <person name="Buyck B."/>
            <person name="Bense V."/>
            <person name="Catcheside P."/>
            <person name="Chovatia M."/>
            <person name="Cooper J."/>
            <person name="Damon W."/>
            <person name="Desjardin D."/>
            <person name="Finy P."/>
            <person name="Geml J."/>
            <person name="Haridas S."/>
            <person name="Hughes K."/>
            <person name="Justo A."/>
            <person name="Karasinski D."/>
            <person name="Kautmanova I."/>
            <person name="Kiss B."/>
            <person name="Kocsube S."/>
            <person name="Kotiranta H."/>
            <person name="LaButti K.M."/>
            <person name="Lechner B.E."/>
            <person name="Liimatainen K."/>
            <person name="Lipzen A."/>
            <person name="Lukacs Z."/>
            <person name="Mihaltcheva S."/>
            <person name="Morgado L.N."/>
            <person name="Niskanen T."/>
            <person name="Noordeloos M.E."/>
            <person name="Ohm R.A."/>
            <person name="Ortiz-Santana B."/>
            <person name="Ovrebo C."/>
            <person name="Racz N."/>
            <person name="Riley R."/>
            <person name="Savchenko A."/>
            <person name="Shiryaev A."/>
            <person name="Soop K."/>
            <person name="Spirin V."/>
            <person name="Szebenyi C."/>
            <person name="Tomsovsky M."/>
            <person name="Tulloss R.E."/>
            <person name="Uehling J."/>
            <person name="Grigoriev I.V."/>
            <person name="Vagvolgyi C."/>
            <person name="Papp T."/>
            <person name="Martin F.M."/>
            <person name="Miettinen O."/>
            <person name="Hibbett D.S."/>
            <person name="Nagy L.G."/>
        </authorList>
    </citation>
    <scope>NUCLEOTIDE SEQUENCE [LARGE SCALE GENOMIC DNA]</scope>
    <source>
        <strain evidence="1 2">NL-1719</strain>
    </source>
</reference>
<dbReference type="Proteomes" id="UP000308600">
    <property type="component" value="Unassembled WGS sequence"/>
</dbReference>
<protein>
    <submittedName>
        <fullName evidence="1">Rap30/74 interaction domain-containing protein</fullName>
    </submittedName>
</protein>
<sequence>MPPKHSLSSLFHPKKKFPKKDGQTPTSPRKPTNSGTQSTSAGSTPTSTPRPTPPATAPNGSQPPSQSSQSQPLSQKKPIKPQASSSNVEEDEDEQELKLPEGPYQEFRLMSSALNGWKYDVMKFDSRKPIDISRWVEPIKLNRKELRRDEPSTGEGLPEAVGPMLGPDGKPVIGVDGKVVMVDLEGKPIHGPSTGGGGGGMGRGRGGGGGDRGGGGGGFGGKKRFQKKTKQVYLVPDAVRQLRREERHPWVMEDATGQELWIGQLEEVSKAATHAFFMPAANDVFKFVPAHRWYKFQKKLKHALPTDTAKVEQLYSKSQKRDPAAFLAARNGGKGPSSATAAMFKAEAEGRIVAGPSSMVHTTGTSLGPGNRRLKAVDSGFDLFGEEEDESGQRKAKERERGGEGDMDEQLYEEDFADDDDKMEPDPDDEEAKEIEERLKREYQSANKQRDGHIDESEDEDMPGVTKQEKAMQKLIRKREGNDAYDSDEEKNPYASSEEEEDEELPVVTGEPAIQQQPQQVDVRAKAEAAAKAKEEAAAAAAAVGSAPSPAASPTLGGHSVLAKRATSPKIPKPSLAKGGSPMGSRANSPAAGSRATSPVATPGPSQANGASKSGTPSTGNKRKATDDPGSGSANGAGAAPTQKKKRKPSPPADPMDEKLVIEWLKATPDATTRDCIQRFSKWINKDDESKKEFTKLVKHVATLTDGKLYLKSAYL</sequence>
<organism evidence="1 2">
    <name type="scientific">Pluteus cervinus</name>
    <dbReference type="NCBI Taxonomy" id="181527"/>
    <lineage>
        <taxon>Eukaryota</taxon>
        <taxon>Fungi</taxon>
        <taxon>Dikarya</taxon>
        <taxon>Basidiomycota</taxon>
        <taxon>Agaricomycotina</taxon>
        <taxon>Agaricomycetes</taxon>
        <taxon>Agaricomycetidae</taxon>
        <taxon>Agaricales</taxon>
        <taxon>Pluteineae</taxon>
        <taxon>Pluteaceae</taxon>
        <taxon>Pluteus</taxon>
    </lineage>
</organism>